<proteinExistence type="predicted"/>
<dbReference type="KEGG" id="mru:mru_1384"/>
<dbReference type="STRING" id="634498.mru_1384"/>
<reference evidence="1 2" key="1">
    <citation type="journal article" date="2010" name="PLoS ONE">
        <title>The genome sequence of the rumen methanogen Methanobrevibacter ruminantium reveals new possibilities for controlling ruminant methane emissions.</title>
        <authorList>
            <person name="Leahy S.C."/>
            <person name="Kelly W.J."/>
            <person name="Altermann E."/>
            <person name="Ronimus R.S."/>
            <person name="Yeoman C.J."/>
            <person name="Pacheco D.M."/>
            <person name="Li D."/>
            <person name="Kong Z."/>
            <person name="McTavish S."/>
            <person name="Sang C."/>
            <person name="Lambie S.C."/>
            <person name="Janssen P.H."/>
            <person name="Dey D."/>
            <person name="Attwood G.T."/>
        </authorList>
    </citation>
    <scope>NUCLEOTIDE SEQUENCE [LARGE SCALE GENOMIC DNA]</scope>
    <source>
        <strain evidence="2">ATCC 35063 / DSM 1093 / JCM 13430 / OCM 146 / M1</strain>
    </source>
</reference>
<evidence type="ECO:0008006" key="3">
    <source>
        <dbReference type="Google" id="ProtNLM"/>
    </source>
</evidence>
<gene>
    <name evidence="1" type="ordered locus">mru_1384</name>
</gene>
<keyword evidence="2" id="KW-1185">Reference proteome</keyword>
<dbReference type="AlphaFoldDB" id="D3E3X3"/>
<dbReference type="HOGENOM" id="CLU_129665_1_0_2"/>
<evidence type="ECO:0000313" key="1">
    <source>
        <dbReference type="EMBL" id="ADC47234.1"/>
    </source>
</evidence>
<dbReference type="Proteomes" id="UP000008680">
    <property type="component" value="Chromosome"/>
</dbReference>
<dbReference type="InterPro" id="IPR024227">
    <property type="entry name" value="DUF3795"/>
</dbReference>
<protein>
    <recommendedName>
        <fullName evidence="3">DUF3795 domain-containing protein</fullName>
    </recommendedName>
</protein>
<name>D3E3X3_METRM</name>
<evidence type="ECO:0000313" key="2">
    <source>
        <dbReference type="Proteomes" id="UP000008680"/>
    </source>
</evidence>
<organism evidence="1 2">
    <name type="scientific">Methanobrevibacter ruminantium (strain ATCC 35063 / DSM 1093 / JCM 13430 / OCM 146 / M1)</name>
    <name type="common">Methanobacterium ruminantium</name>
    <dbReference type="NCBI Taxonomy" id="634498"/>
    <lineage>
        <taxon>Archaea</taxon>
        <taxon>Methanobacteriati</taxon>
        <taxon>Methanobacteriota</taxon>
        <taxon>Methanomada group</taxon>
        <taxon>Methanobacteria</taxon>
        <taxon>Methanobacteriales</taxon>
        <taxon>Methanobacteriaceae</taxon>
        <taxon>Methanobrevibacter</taxon>
    </lineage>
</organism>
<dbReference type="Pfam" id="PF12675">
    <property type="entry name" value="DUF3795"/>
    <property type="match status" value="1"/>
</dbReference>
<sequence>MKMPEKIDNMMFAPCGMNCKLCIKHISKSNPCPGCLIDSPNKTKNALKCKIKKCLETKRVKYCGRCSEFPCKLMKKQDKNYKKRYNYSTLDNAKRITYTGINRIMLEDKLNWECPSCGGIISIQERVCSDCGLNKED</sequence>
<dbReference type="PATRIC" id="fig|634498.28.peg.1390"/>
<dbReference type="EMBL" id="CP001719">
    <property type="protein sequence ID" value="ADC47234.1"/>
    <property type="molecule type" value="Genomic_DNA"/>
</dbReference>
<accession>D3E3X3</accession>
<dbReference type="GeneID" id="8771035"/>
<dbReference type="eggNOG" id="arCOG03571">
    <property type="taxonomic scope" value="Archaea"/>
</dbReference>
<dbReference type="OrthoDB" id="139211at2157"/>
<dbReference type="RefSeq" id="WP_012956183.1">
    <property type="nucleotide sequence ID" value="NC_013790.1"/>
</dbReference>